<dbReference type="EMBL" id="NHYD01003135">
    <property type="protein sequence ID" value="PPQ82467.1"/>
    <property type="molecule type" value="Genomic_DNA"/>
</dbReference>
<sequence length="148" mass="16813">MRRKEREGRKKEVGAGSDDEDKENEKKERRASRESPSPSEGRRRRELADVFQEVQVWRSVDGAHDDAEEDDAAQEEEDAEEVARYTKRQKERHSASIKQLSYPILTIEVAAADRHGRPDDWDVILRYENGSAEADVGSKEMAGGAAEE</sequence>
<feature type="compositionally biased region" description="Acidic residues" evidence="1">
    <location>
        <begin position="66"/>
        <end position="80"/>
    </location>
</feature>
<evidence type="ECO:0000313" key="3">
    <source>
        <dbReference type="Proteomes" id="UP000283269"/>
    </source>
</evidence>
<feature type="compositionally biased region" description="Basic and acidic residues" evidence="1">
    <location>
        <begin position="1"/>
        <end position="13"/>
    </location>
</feature>
<feature type="region of interest" description="Disordered" evidence="1">
    <location>
        <begin position="1"/>
        <end position="96"/>
    </location>
</feature>
<proteinExistence type="predicted"/>
<organism evidence="2 3">
    <name type="scientific">Psilocybe cyanescens</name>
    <dbReference type="NCBI Taxonomy" id="93625"/>
    <lineage>
        <taxon>Eukaryota</taxon>
        <taxon>Fungi</taxon>
        <taxon>Dikarya</taxon>
        <taxon>Basidiomycota</taxon>
        <taxon>Agaricomycotina</taxon>
        <taxon>Agaricomycetes</taxon>
        <taxon>Agaricomycetidae</taxon>
        <taxon>Agaricales</taxon>
        <taxon>Agaricineae</taxon>
        <taxon>Strophariaceae</taxon>
        <taxon>Psilocybe</taxon>
    </lineage>
</organism>
<protein>
    <submittedName>
        <fullName evidence="2">Uncharacterized protein</fullName>
    </submittedName>
</protein>
<evidence type="ECO:0000256" key="1">
    <source>
        <dbReference type="SAM" id="MobiDB-lite"/>
    </source>
</evidence>
<name>A0A409WVF5_PSICY</name>
<dbReference type="AlphaFoldDB" id="A0A409WVF5"/>
<evidence type="ECO:0000313" key="2">
    <source>
        <dbReference type="EMBL" id="PPQ82467.1"/>
    </source>
</evidence>
<gene>
    <name evidence="2" type="ORF">CVT25_007248</name>
</gene>
<accession>A0A409WVF5</accession>
<dbReference type="InParanoid" id="A0A409WVF5"/>
<feature type="compositionally biased region" description="Basic and acidic residues" evidence="1">
    <location>
        <begin position="23"/>
        <end position="33"/>
    </location>
</feature>
<dbReference type="Proteomes" id="UP000283269">
    <property type="component" value="Unassembled WGS sequence"/>
</dbReference>
<keyword evidence="3" id="KW-1185">Reference proteome</keyword>
<comment type="caution">
    <text evidence="2">The sequence shown here is derived from an EMBL/GenBank/DDBJ whole genome shotgun (WGS) entry which is preliminary data.</text>
</comment>
<reference evidence="2 3" key="1">
    <citation type="journal article" date="2018" name="Evol. Lett.">
        <title>Horizontal gene cluster transfer increased hallucinogenic mushroom diversity.</title>
        <authorList>
            <person name="Reynolds H.T."/>
            <person name="Vijayakumar V."/>
            <person name="Gluck-Thaler E."/>
            <person name="Korotkin H.B."/>
            <person name="Matheny P.B."/>
            <person name="Slot J.C."/>
        </authorList>
    </citation>
    <scope>NUCLEOTIDE SEQUENCE [LARGE SCALE GENOMIC DNA]</scope>
    <source>
        <strain evidence="2 3">2631</strain>
    </source>
</reference>